<comment type="caution">
    <text evidence="1">The sequence shown here is derived from an EMBL/GenBank/DDBJ whole genome shotgun (WGS) entry which is preliminary data.</text>
</comment>
<dbReference type="EMBL" id="CAEQ01002810">
    <property type="protein sequence ID" value="CCD17714.1"/>
    <property type="molecule type" value="Genomic_DNA"/>
</dbReference>
<evidence type="ECO:0000313" key="2">
    <source>
        <dbReference type="Proteomes" id="UP000000702"/>
    </source>
</evidence>
<name>F9WK53_TRYCI</name>
<dbReference type="Proteomes" id="UP000000702">
    <property type="component" value="Unassembled WGS sequence"/>
</dbReference>
<proteinExistence type="predicted"/>
<reference evidence="1 2" key="2">
    <citation type="journal article" date="2012" name="Proc. Natl. Acad. Sci. U.S.A.">
        <title>Antigenic diversity is generated by distinct evolutionary mechanisms in African trypanosome species.</title>
        <authorList>
            <person name="Jackson A.P."/>
            <person name="Berry A."/>
            <person name="Aslett M."/>
            <person name="Allison H.C."/>
            <person name="Burton P."/>
            <person name="Vavrova-Anderson J."/>
            <person name="Brown R."/>
            <person name="Browne H."/>
            <person name="Corton N."/>
            <person name="Hauser H."/>
            <person name="Gamble J."/>
            <person name="Gilderthorp R."/>
            <person name="Marcello L."/>
            <person name="McQuillan J."/>
            <person name="Otto T.D."/>
            <person name="Quail M.A."/>
            <person name="Sanders M.J."/>
            <person name="van Tonder A."/>
            <person name="Ginger M.L."/>
            <person name="Field M.C."/>
            <person name="Barry J.D."/>
            <person name="Hertz-Fowler C."/>
            <person name="Berriman M."/>
        </authorList>
    </citation>
    <scope>NUCLEOTIDE SEQUENCE [LARGE SCALE GENOMIC DNA]</scope>
    <source>
        <strain evidence="1 2">IL3000</strain>
    </source>
</reference>
<accession>F9WK53</accession>
<protein>
    <submittedName>
        <fullName evidence="1">WGS project CAEQ00000000 data, annotated contig 98</fullName>
    </submittedName>
</protein>
<reference evidence="2" key="1">
    <citation type="submission" date="2011-07" db="EMBL/GenBank/DDBJ databases">
        <title>Divergent evolution of antigenic variation in African trypanosomes.</title>
        <authorList>
            <person name="Jackson A.P."/>
            <person name="Berry A."/>
            <person name="Allison H.C."/>
            <person name="Burton P."/>
            <person name="Anderson J."/>
            <person name="Aslett M."/>
            <person name="Brown R."/>
            <person name="Corton N."/>
            <person name="Harris D."/>
            <person name="Hauser H."/>
            <person name="Gamble J."/>
            <person name="Gilderthorp R."/>
            <person name="McQuillan J."/>
            <person name="Quail M.A."/>
            <person name="Sanders M."/>
            <person name="Van Tonder A."/>
            <person name="Ginger M.L."/>
            <person name="Donelson J.E."/>
            <person name="Field M.C."/>
            <person name="Barry J.D."/>
            <person name="Berriman M."/>
            <person name="Hertz-Fowler C."/>
        </authorList>
    </citation>
    <scope>NUCLEOTIDE SEQUENCE [LARGE SCALE GENOMIC DNA]</scope>
    <source>
        <strain evidence="2">IL3000</strain>
    </source>
</reference>
<gene>
    <name evidence="1" type="ORF">TCIL3000_0_02770</name>
</gene>
<evidence type="ECO:0000313" key="1">
    <source>
        <dbReference type="EMBL" id="CCD17714.1"/>
    </source>
</evidence>
<dbReference type="VEuPathDB" id="TriTrypDB:TcIL3000_0_02770"/>
<sequence>MIISTKCTKHIQISQVYQNTAQRDAAIPYQAPARSPPWPCIGSCGLLSEIQDMPAFKAYRDYLSDGSGNPSLTEEFADCCAKLIRELCEEYQGKLVEGYAHFFSEQLFEAVQKLIQAETNYEALLQLYISLGDGKEAVHDGPIRQACLRQLYVAHVEGLLCYCGPAEKNTMVAVRRAACRLRTGTPTLSDKLVQDAGACPMIPPTVRQTLRKKPFEWEEKMKKFGMDVRQLILSTLGKDNDKAKEEPIVVSACENFKKGLREAPGDSIWTEKATRDFFQWLEAIHQERAEEIRHTVFGLFVGDGGTCGSLFLNEHTLHKGMTVDRALHLLLVWALLLLDTPPLSREGFQNYVQALFNLSAADKRSLGELRRTESQPSPLWSLVGVLLASRATLDELERARTQLLQIMYKSPGSKTPMDAQRFFLSFLSTAEWCRWNGLLTNALEKVCKLDQLETCLCKYVSPDKNWLDLKNISEQWKQDEVAVQKIMQILMDGEKLFIPSPEDCGKCNEKLEKPVQKAYKMVEKLGNEAQREVAKQLNLKEGELSEKTFVEAARNRLRLSMRVSRFLHLHEKLIKIHEEQCQQPEIVDYAHPKPLRDDLRKKLRDFEQAQQAQPPRPMALEELLSLCDGLRPFLLTRTSPS</sequence>
<organism evidence="1 2">
    <name type="scientific">Trypanosoma congolense (strain IL3000)</name>
    <dbReference type="NCBI Taxonomy" id="1068625"/>
    <lineage>
        <taxon>Eukaryota</taxon>
        <taxon>Discoba</taxon>
        <taxon>Euglenozoa</taxon>
        <taxon>Kinetoplastea</taxon>
        <taxon>Metakinetoplastina</taxon>
        <taxon>Trypanosomatida</taxon>
        <taxon>Trypanosomatidae</taxon>
        <taxon>Trypanosoma</taxon>
        <taxon>Nannomonas</taxon>
    </lineage>
</organism>
<dbReference type="AlphaFoldDB" id="F9WK53"/>
<keyword evidence="2" id="KW-1185">Reference proteome</keyword>